<keyword evidence="2" id="KW-1185">Reference proteome</keyword>
<comment type="caution">
    <text evidence="1">The sequence shown here is derived from an EMBL/GenBank/DDBJ whole genome shotgun (WGS) entry which is preliminary data.</text>
</comment>
<dbReference type="GO" id="GO:0008017">
    <property type="term" value="F:microtubule binding"/>
    <property type="evidence" value="ECO:0007669"/>
    <property type="project" value="TreeGrafter"/>
</dbReference>
<organism evidence="1 2">
    <name type="scientific">Plutella xylostella</name>
    <name type="common">Diamondback moth</name>
    <name type="synonym">Plutella maculipennis</name>
    <dbReference type="NCBI Taxonomy" id="51655"/>
    <lineage>
        <taxon>Eukaryota</taxon>
        <taxon>Metazoa</taxon>
        <taxon>Ecdysozoa</taxon>
        <taxon>Arthropoda</taxon>
        <taxon>Hexapoda</taxon>
        <taxon>Insecta</taxon>
        <taxon>Pterygota</taxon>
        <taxon>Neoptera</taxon>
        <taxon>Endopterygota</taxon>
        <taxon>Lepidoptera</taxon>
        <taxon>Glossata</taxon>
        <taxon>Ditrysia</taxon>
        <taxon>Yponomeutoidea</taxon>
        <taxon>Plutellidae</taxon>
        <taxon>Plutella</taxon>
    </lineage>
</organism>
<dbReference type="InterPro" id="IPR023247">
    <property type="entry name" value="IC97/Dnai7-like"/>
</dbReference>
<dbReference type="PANTHER" id="PTHR20929:SF11">
    <property type="entry name" value="DYNEIN AXONEMAL INTERMEDIATE CHAIN 7"/>
    <property type="match status" value="1"/>
</dbReference>
<accession>A0A8S4G6G3</accession>
<gene>
    <name evidence="1" type="ORF">PLXY2_LOCUS14356</name>
</gene>
<dbReference type="GO" id="GO:0048487">
    <property type="term" value="F:beta-tubulin binding"/>
    <property type="evidence" value="ECO:0007669"/>
    <property type="project" value="TreeGrafter"/>
</dbReference>
<evidence type="ECO:0000313" key="2">
    <source>
        <dbReference type="Proteomes" id="UP000653454"/>
    </source>
</evidence>
<proteinExistence type="predicted"/>
<dbReference type="PANTHER" id="PTHR20929">
    <property type="entry name" value="LUNG ADENOMA SUSCEPTIBILITY 1-RELATED"/>
    <property type="match status" value="1"/>
</dbReference>
<name>A0A8S4G6G3_PLUXY</name>
<protein>
    <submittedName>
        <fullName evidence="1">(diamondback moth) hypothetical protein</fullName>
    </submittedName>
</protein>
<dbReference type="GO" id="GO:0005930">
    <property type="term" value="C:axoneme"/>
    <property type="evidence" value="ECO:0007669"/>
    <property type="project" value="TreeGrafter"/>
</dbReference>
<reference evidence="1" key="1">
    <citation type="submission" date="2020-11" db="EMBL/GenBank/DDBJ databases">
        <authorList>
            <person name="Whiteford S."/>
        </authorList>
    </citation>
    <scope>NUCLEOTIDE SEQUENCE</scope>
</reference>
<dbReference type="Proteomes" id="UP000653454">
    <property type="component" value="Unassembled WGS sequence"/>
</dbReference>
<dbReference type="EMBL" id="CAJHNJ030000124">
    <property type="protein sequence ID" value="CAG9136080.1"/>
    <property type="molecule type" value="Genomic_DNA"/>
</dbReference>
<evidence type="ECO:0000313" key="1">
    <source>
        <dbReference type="EMBL" id="CAG9136080.1"/>
    </source>
</evidence>
<sequence>MQIREAVDKKRQGKFQLINVSTQRATLLKCTEVSPEYSAEPILGMQFHPDLFTFNMSYGSSDARRHTYNMKYKLVETVFELLQEVKLFSFS</sequence>
<dbReference type="AlphaFoldDB" id="A0A8S4G6G3"/>